<dbReference type="InterPro" id="IPR029044">
    <property type="entry name" value="Nucleotide-diphossugar_trans"/>
</dbReference>
<dbReference type="Proteomes" id="UP000320876">
    <property type="component" value="Unassembled WGS sequence"/>
</dbReference>
<evidence type="ECO:0000313" key="3">
    <source>
        <dbReference type="EMBL" id="TQJ04576.1"/>
    </source>
</evidence>
<keyword evidence="4" id="KW-1185">Reference proteome</keyword>
<evidence type="ECO:0000313" key="4">
    <source>
        <dbReference type="Proteomes" id="UP000320876"/>
    </source>
</evidence>
<proteinExistence type="predicted"/>
<organism evidence="3 4">
    <name type="scientific">Amycolatopsis cihanbeyliensis</name>
    <dbReference type="NCBI Taxonomy" id="1128664"/>
    <lineage>
        <taxon>Bacteria</taxon>
        <taxon>Bacillati</taxon>
        <taxon>Actinomycetota</taxon>
        <taxon>Actinomycetes</taxon>
        <taxon>Pseudonocardiales</taxon>
        <taxon>Pseudonocardiaceae</taxon>
        <taxon>Amycolatopsis</taxon>
    </lineage>
</organism>
<dbReference type="Gene3D" id="3.90.550.10">
    <property type="entry name" value="Spore Coat Polysaccharide Biosynthesis Protein SpsA, Chain A"/>
    <property type="match status" value="1"/>
</dbReference>
<dbReference type="Pfam" id="PF01128">
    <property type="entry name" value="IspD"/>
    <property type="match status" value="1"/>
</dbReference>
<dbReference type="GO" id="GO:0050518">
    <property type="term" value="F:2-C-methyl-D-erythritol 4-phosphate cytidylyltransferase activity"/>
    <property type="evidence" value="ECO:0007669"/>
    <property type="project" value="TreeGrafter"/>
</dbReference>
<dbReference type="EMBL" id="VFML01000001">
    <property type="protein sequence ID" value="TQJ04576.1"/>
    <property type="molecule type" value="Genomic_DNA"/>
</dbReference>
<evidence type="ECO:0000256" key="1">
    <source>
        <dbReference type="ARBA" id="ARBA00022679"/>
    </source>
</evidence>
<comment type="caution">
    <text evidence="3">The sequence shown here is derived from an EMBL/GenBank/DDBJ whole genome shotgun (WGS) entry which is preliminary data.</text>
</comment>
<keyword evidence="2 3" id="KW-0548">Nucleotidyltransferase</keyword>
<gene>
    <name evidence="3" type="ORF">FB471_4375</name>
</gene>
<sequence length="167" mass="17468">MTPPNRSAACAAALHTVRNARLHLSSRGADLDWSALAAEVCRDAEIVLIHDPARPFTPATVLDAVVREVRAGAPVAVPVQPVTDTIKAIGSAGVVSGTHDRTTLRSTQAPCGFRAEVLRELPGTDPLGAAVGRGVPVRTVPGHVRGMRLSTPFDRTVMAALLAEETT</sequence>
<dbReference type="AlphaFoldDB" id="A0A542DNA7"/>
<reference evidence="3 4" key="1">
    <citation type="submission" date="2019-06" db="EMBL/GenBank/DDBJ databases">
        <title>Sequencing the genomes of 1000 actinobacteria strains.</title>
        <authorList>
            <person name="Klenk H.-P."/>
        </authorList>
    </citation>
    <scope>NUCLEOTIDE SEQUENCE [LARGE SCALE GENOMIC DNA]</scope>
    <source>
        <strain evidence="3 4">DSM 45679</strain>
    </source>
</reference>
<name>A0A542DNA7_AMYCI</name>
<protein>
    <submittedName>
        <fullName evidence="3">2-C-methyl-D-erythritol 4-phosphate cytidylyltransferase</fullName>
    </submittedName>
</protein>
<accession>A0A542DNA7</accession>
<dbReference type="InterPro" id="IPR034683">
    <property type="entry name" value="IspD/TarI"/>
</dbReference>
<dbReference type="PANTHER" id="PTHR32125:SF4">
    <property type="entry name" value="2-C-METHYL-D-ERYTHRITOL 4-PHOSPHATE CYTIDYLYLTRANSFERASE, CHLOROPLASTIC"/>
    <property type="match status" value="1"/>
</dbReference>
<dbReference type="PANTHER" id="PTHR32125">
    <property type="entry name" value="2-C-METHYL-D-ERYTHRITOL 4-PHOSPHATE CYTIDYLYLTRANSFERASE, CHLOROPLASTIC"/>
    <property type="match status" value="1"/>
</dbReference>
<dbReference type="SUPFAM" id="SSF53448">
    <property type="entry name" value="Nucleotide-diphospho-sugar transferases"/>
    <property type="match status" value="1"/>
</dbReference>
<evidence type="ECO:0000256" key="2">
    <source>
        <dbReference type="ARBA" id="ARBA00022695"/>
    </source>
</evidence>
<dbReference type="InterPro" id="IPR050088">
    <property type="entry name" value="IspD/TarI_cytidylyltransf_bact"/>
</dbReference>
<keyword evidence="1 3" id="KW-0808">Transferase</keyword>